<evidence type="ECO:0000256" key="1">
    <source>
        <dbReference type="SAM" id="Phobius"/>
    </source>
</evidence>
<dbReference type="AlphaFoldDB" id="A0A4Q0QUY5"/>
<evidence type="ECO:0000313" key="2">
    <source>
        <dbReference type="EMBL" id="RXH00949.1"/>
    </source>
</evidence>
<reference evidence="2 3" key="1">
    <citation type="submission" date="2018-11" db="EMBL/GenBank/DDBJ databases">
        <title>Bradyrhizobium sp. nov., isolated from effective nodules of peanut in China.</title>
        <authorList>
            <person name="Li Y."/>
        </authorList>
    </citation>
    <scope>NUCLEOTIDE SEQUENCE [LARGE SCALE GENOMIC DNA]</scope>
    <source>
        <strain evidence="2 3">CCBAU 51770</strain>
    </source>
</reference>
<comment type="caution">
    <text evidence="2">The sequence shown here is derived from an EMBL/GenBank/DDBJ whole genome shotgun (WGS) entry which is preliminary data.</text>
</comment>
<feature type="transmembrane region" description="Helical" evidence="1">
    <location>
        <begin position="192"/>
        <end position="215"/>
    </location>
</feature>
<evidence type="ECO:0000313" key="3">
    <source>
        <dbReference type="Proteomes" id="UP000290174"/>
    </source>
</evidence>
<feature type="transmembrane region" description="Helical" evidence="1">
    <location>
        <begin position="269"/>
        <end position="289"/>
    </location>
</feature>
<sequence>MHSREAYLRPTAPIVPLLAKELREVTAGRALWTMLLLVCPLVGYSFVQAVSLYSESSAAALQSPVLARSLSPLDGILVPTFGSFYVAVTLLFPFVAIRVLGQEKESGALRLLVQLPYRPSTLIAAKFCAVLAALFMVSIPALSALAVWAILGGHLAALETLNLILGHLLYGLLAGAIGLLAAVIADNSATAAIIALAVTIGSWVLDFTLAGRSGLSAWLLQLSLTQTLRPFEQGLLSAGLVLGIAAAIGGLAALTVVWLPPGTPVRTKVIRSVSCVLVIAVALTVAAQIRASGDLSEDRRNSFSSADERWLASLRRPLVIKVNLAAEDPRYIDLRRNVLAKLERAMPDVTVVLASERSSVANPSDAYGQIEYVYGDRTDVSRSTSPREILPLLYALAGTQPPAPSLGEEYPGYPLVVSADAVLLWFFGGLPLLIVLAWQRIRRLPPDKGSLVHQGVKP</sequence>
<keyword evidence="1" id="KW-0812">Transmembrane</keyword>
<keyword evidence="1" id="KW-1133">Transmembrane helix</keyword>
<protein>
    <recommendedName>
        <fullName evidence="4">ABC transporter permease</fullName>
    </recommendedName>
</protein>
<feature type="transmembrane region" description="Helical" evidence="1">
    <location>
        <begin position="30"/>
        <end position="47"/>
    </location>
</feature>
<accession>A0A4Q0QUY5</accession>
<feature type="transmembrane region" description="Helical" evidence="1">
    <location>
        <begin position="235"/>
        <end position="257"/>
    </location>
</feature>
<organism evidence="2 3">
    <name type="scientific">Bradyrhizobium zhanjiangense</name>
    <dbReference type="NCBI Taxonomy" id="1325107"/>
    <lineage>
        <taxon>Bacteria</taxon>
        <taxon>Pseudomonadati</taxon>
        <taxon>Pseudomonadota</taxon>
        <taxon>Alphaproteobacteria</taxon>
        <taxon>Hyphomicrobiales</taxon>
        <taxon>Nitrobacteraceae</taxon>
        <taxon>Bradyrhizobium</taxon>
    </lineage>
</organism>
<dbReference type="Pfam" id="PF12679">
    <property type="entry name" value="ABC2_membrane_2"/>
    <property type="match status" value="1"/>
</dbReference>
<dbReference type="Proteomes" id="UP000290174">
    <property type="component" value="Unassembled WGS sequence"/>
</dbReference>
<dbReference type="EMBL" id="RKMK01000005">
    <property type="protein sequence ID" value="RXH00949.1"/>
    <property type="molecule type" value="Genomic_DNA"/>
</dbReference>
<proteinExistence type="predicted"/>
<feature type="transmembrane region" description="Helical" evidence="1">
    <location>
        <begin position="76"/>
        <end position="101"/>
    </location>
</feature>
<keyword evidence="1" id="KW-0472">Membrane</keyword>
<feature type="transmembrane region" description="Helical" evidence="1">
    <location>
        <begin position="163"/>
        <end position="185"/>
    </location>
</feature>
<dbReference type="GO" id="GO:0140359">
    <property type="term" value="F:ABC-type transporter activity"/>
    <property type="evidence" value="ECO:0007669"/>
    <property type="project" value="InterPro"/>
</dbReference>
<dbReference type="GO" id="GO:0005886">
    <property type="term" value="C:plasma membrane"/>
    <property type="evidence" value="ECO:0007669"/>
    <property type="project" value="UniProtKB-SubCell"/>
</dbReference>
<gene>
    <name evidence="2" type="ORF">EAS61_07860</name>
</gene>
<feature type="transmembrane region" description="Helical" evidence="1">
    <location>
        <begin position="415"/>
        <end position="438"/>
    </location>
</feature>
<evidence type="ECO:0008006" key="4">
    <source>
        <dbReference type="Google" id="ProtNLM"/>
    </source>
</evidence>
<name>A0A4Q0QUY5_9BRAD</name>
<feature type="transmembrane region" description="Helical" evidence="1">
    <location>
        <begin position="122"/>
        <end position="151"/>
    </location>
</feature>